<organism evidence="9 10">
    <name type="scientific">Parafilimonas terrae</name>
    <dbReference type="NCBI Taxonomy" id="1465490"/>
    <lineage>
        <taxon>Bacteria</taxon>
        <taxon>Pseudomonadati</taxon>
        <taxon>Bacteroidota</taxon>
        <taxon>Chitinophagia</taxon>
        <taxon>Chitinophagales</taxon>
        <taxon>Chitinophagaceae</taxon>
        <taxon>Parafilimonas</taxon>
    </lineage>
</organism>
<evidence type="ECO:0000256" key="4">
    <source>
        <dbReference type="ARBA" id="ARBA00022989"/>
    </source>
</evidence>
<feature type="transmembrane region" description="Helical" evidence="6">
    <location>
        <begin position="414"/>
        <end position="435"/>
    </location>
</feature>
<dbReference type="EMBL" id="FOXQ01000005">
    <property type="protein sequence ID" value="SFQ09849.1"/>
    <property type="molecule type" value="Genomic_DNA"/>
</dbReference>
<evidence type="ECO:0000256" key="3">
    <source>
        <dbReference type="ARBA" id="ARBA00022692"/>
    </source>
</evidence>
<feature type="transmembrane region" description="Helical" evidence="6">
    <location>
        <begin position="329"/>
        <end position="354"/>
    </location>
</feature>
<dbReference type="PANTHER" id="PTHR30572">
    <property type="entry name" value="MEMBRANE COMPONENT OF TRANSPORTER-RELATED"/>
    <property type="match status" value="1"/>
</dbReference>
<protein>
    <submittedName>
        <fullName evidence="9">ABC-type transport system, involved in lipoprotein release, permease component</fullName>
    </submittedName>
</protein>
<dbReference type="OrthoDB" id="5933722at2"/>
<feature type="domain" description="MacB-like periplasmic core" evidence="8">
    <location>
        <begin position="20"/>
        <end position="234"/>
    </location>
</feature>
<keyword evidence="10" id="KW-1185">Reference proteome</keyword>
<evidence type="ECO:0000256" key="1">
    <source>
        <dbReference type="ARBA" id="ARBA00004651"/>
    </source>
</evidence>
<evidence type="ECO:0000256" key="2">
    <source>
        <dbReference type="ARBA" id="ARBA00022475"/>
    </source>
</evidence>
<keyword evidence="3 6" id="KW-0812">Transmembrane</keyword>
<dbReference type="Pfam" id="PF02687">
    <property type="entry name" value="FtsX"/>
    <property type="match status" value="2"/>
</dbReference>
<accession>A0A1I5VQR4</accession>
<feature type="domain" description="MacB-like periplasmic core" evidence="8">
    <location>
        <begin position="466"/>
        <end position="588"/>
    </location>
</feature>
<keyword evidence="9" id="KW-0449">Lipoprotein</keyword>
<dbReference type="RefSeq" id="WP_143075818.1">
    <property type="nucleotide sequence ID" value="NZ_FOXQ01000005.1"/>
</dbReference>
<gene>
    <name evidence="9" type="ORF">SAMN05444277_105135</name>
</gene>
<name>A0A1I5VQR4_9BACT</name>
<keyword evidence="2" id="KW-1003">Cell membrane</keyword>
<feature type="domain" description="ABC3 transporter permease C-terminal" evidence="7">
    <location>
        <begin position="279"/>
        <end position="392"/>
    </location>
</feature>
<sequence length="783" mass="88074">MFKPYLKIAWRNLLKNKSFSAVNIIGLTIGMAAVLLIWAWVQNELNYDRFYSNSNDLYKLYNKYADNNNINVWDVTAGPAAAALKQNYPEVKNAARMYWPIERLFTYGDKRIKSSGNDVDAPFLSMFDFPLVEGSRNNLLNDGNNIVLTASLAKKIFGAEDPLNKIITVDDKEPYKVTGVIKDLPANTDFNFTYLIPLTKAELYSNTWNSYSYYSYVQLQPGTAVNSFNKKLESFVKKFVPDAKTSLFVYPMSQMHLYSRFENGVPVGGKIEEVRLVVFIGLIILLIACINFINLSTARSQKRAKEVGVRKVIGANRQSLVMQFLSESILLSFFAGLFAIIIVKLTLPAFSNIIGKHFTLNFFDPILWVSLFCFIVLTGMLAGIYPAIFLSAFKPVNILKSALSAGKRSFNPRKVLVVAQFSTAIILIVSTIIVYRQIQYVQKRNIGYNINRLIEVPVEGDIDKNYQVIKTELINSGVVQSVSRTGWGITIDGSNSSGFEWGNTTAQQNNINFSLARTENDFIKTLGLTLVEGRDIDYVRFPSDSNAVLLNETAIKAMGLKNPVGKHIKQGNKTYIITGVFKDFIVGSPYNDIGPMMVFASKHWLLNMILRFNADKNIQQCLQTTETILKKYNPAYPFSYQFVDQEYQQKFTDQQQTAALAALFSGLAIFISCLGLLGLASYMAETRIKEIGIRKVLGASAVSIAELFSTEFITLIGIAIIIATPVTWWLMKNWLNDFTYRTDIKWWYFLFAGMGTLILALLTVSFQAIKAALANPVKSLRTE</sequence>
<dbReference type="AlphaFoldDB" id="A0A1I5VQR4"/>
<evidence type="ECO:0000256" key="5">
    <source>
        <dbReference type="ARBA" id="ARBA00023136"/>
    </source>
</evidence>
<comment type="subcellular location">
    <subcellularLocation>
        <location evidence="1">Cell membrane</location>
        <topology evidence="1">Multi-pass membrane protein</topology>
    </subcellularLocation>
</comment>
<dbReference type="InterPro" id="IPR025857">
    <property type="entry name" value="MacB_PCD"/>
</dbReference>
<evidence type="ECO:0000313" key="9">
    <source>
        <dbReference type="EMBL" id="SFQ09849.1"/>
    </source>
</evidence>
<evidence type="ECO:0000259" key="7">
    <source>
        <dbReference type="Pfam" id="PF02687"/>
    </source>
</evidence>
<dbReference type="InterPro" id="IPR050250">
    <property type="entry name" value="Macrolide_Exporter_MacB"/>
</dbReference>
<feature type="transmembrane region" description="Helical" evidence="6">
    <location>
        <begin position="696"/>
        <end position="726"/>
    </location>
</feature>
<dbReference type="STRING" id="1465490.SAMN05444277_105135"/>
<feature type="transmembrane region" description="Helical" evidence="6">
    <location>
        <begin position="658"/>
        <end position="684"/>
    </location>
</feature>
<feature type="transmembrane region" description="Helical" evidence="6">
    <location>
        <begin position="21"/>
        <end position="41"/>
    </location>
</feature>
<dbReference type="PANTHER" id="PTHR30572:SF18">
    <property type="entry name" value="ABC-TYPE MACROLIDE FAMILY EXPORT SYSTEM PERMEASE COMPONENT 2"/>
    <property type="match status" value="1"/>
</dbReference>
<keyword evidence="5 6" id="KW-0472">Membrane</keyword>
<evidence type="ECO:0000256" key="6">
    <source>
        <dbReference type="SAM" id="Phobius"/>
    </source>
</evidence>
<proteinExistence type="predicted"/>
<dbReference type="GO" id="GO:0022857">
    <property type="term" value="F:transmembrane transporter activity"/>
    <property type="evidence" value="ECO:0007669"/>
    <property type="project" value="TreeGrafter"/>
</dbReference>
<dbReference type="Proteomes" id="UP000199031">
    <property type="component" value="Unassembled WGS sequence"/>
</dbReference>
<evidence type="ECO:0000259" key="8">
    <source>
        <dbReference type="Pfam" id="PF12704"/>
    </source>
</evidence>
<feature type="transmembrane region" description="Helical" evidence="6">
    <location>
        <begin position="746"/>
        <end position="769"/>
    </location>
</feature>
<dbReference type="InterPro" id="IPR003838">
    <property type="entry name" value="ABC3_permease_C"/>
</dbReference>
<dbReference type="GO" id="GO:0005886">
    <property type="term" value="C:plasma membrane"/>
    <property type="evidence" value="ECO:0007669"/>
    <property type="project" value="UniProtKB-SubCell"/>
</dbReference>
<reference evidence="9 10" key="1">
    <citation type="submission" date="2016-10" db="EMBL/GenBank/DDBJ databases">
        <authorList>
            <person name="de Groot N.N."/>
        </authorList>
    </citation>
    <scope>NUCLEOTIDE SEQUENCE [LARGE SCALE GENOMIC DNA]</scope>
    <source>
        <strain evidence="9 10">DSM 28286</strain>
    </source>
</reference>
<feature type="domain" description="ABC3 transporter permease C-terminal" evidence="7">
    <location>
        <begin position="663"/>
        <end position="772"/>
    </location>
</feature>
<feature type="transmembrane region" description="Helical" evidence="6">
    <location>
        <begin position="276"/>
        <end position="295"/>
    </location>
</feature>
<evidence type="ECO:0000313" key="10">
    <source>
        <dbReference type="Proteomes" id="UP000199031"/>
    </source>
</evidence>
<dbReference type="Pfam" id="PF12704">
    <property type="entry name" value="MacB_PCD"/>
    <property type="match status" value="2"/>
</dbReference>
<keyword evidence="4 6" id="KW-1133">Transmembrane helix</keyword>
<feature type="transmembrane region" description="Helical" evidence="6">
    <location>
        <begin position="366"/>
        <end position="393"/>
    </location>
</feature>